<dbReference type="SUPFAM" id="SSF52540">
    <property type="entry name" value="P-loop containing nucleoside triphosphate hydrolases"/>
    <property type="match status" value="1"/>
</dbReference>
<evidence type="ECO:0000256" key="3">
    <source>
        <dbReference type="ARBA" id="ARBA00022692"/>
    </source>
</evidence>
<evidence type="ECO:0000256" key="6">
    <source>
        <dbReference type="ARBA" id="ARBA00023034"/>
    </source>
</evidence>
<comment type="subcellular location">
    <subcellularLocation>
        <location evidence="1">Golgi apparatus membrane</location>
        <topology evidence="1">Single-pass type II membrane protein</topology>
    </subcellularLocation>
</comment>
<evidence type="ECO:0000256" key="8">
    <source>
        <dbReference type="ARBA" id="ARBA00023180"/>
    </source>
</evidence>
<dbReference type="InParanoid" id="Q7NFK9"/>
<sequence>MSRPEHSLVFLHIPKTGGTTLESVLLDQYGQEHSLRLDLAAVNDGEGAQRARQLLNGNRHYKLISGHFTMGLGVHELLNVPCTYVTMLRDPIERVISDFYFILHTPEHIFHERIVRERMSLEDYLNSNLSDGTDNYQVRCLCSRPPDAQDGNWACTEQTLTSAKDNLKKHFKVVGFLEHFDESLLLMRSHFGWKLPLYVRENTTKNRPRTPQVPEPIKTKIRNRNRYDLELYDHALFLYEQQLRTLRAGRFERQLNQYKFLNRWYGRTVYKNYHHRSRASRLRAFLLSRAWVALLGVERLVYRP</sequence>
<evidence type="ECO:0000256" key="2">
    <source>
        <dbReference type="ARBA" id="ARBA00022679"/>
    </source>
</evidence>
<dbReference type="InterPro" id="IPR027417">
    <property type="entry name" value="P-loop_NTPase"/>
</dbReference>
<evidence type="ECO:0000313" key="10">
    <source>
        <dbReference type="Proteomes" id="UP000000557"/>
    </source>
</evidence>
<dbReference type="Gene3D" id="3.40.50.300">
    <property type="entry name" value="P-loop containing nucleotide triphosphate hydrolases"/>
    <property type="match status" value="1"/>
</dbReference>
<keyword evidence="3" id="KW-0812">Transmembrane</keyword>
<evidence type="ECO:0000256" key="5">
    <source>
        <dbReference type="ARBA" id="ARBA00022989"/>
    </source>
</evidence>
<dbReference type="GO" id="GO:0009247">
    <property type="term" value="P:glycolipid biosynthetic process"/>
    <property type="evidence" value="ECO:0007669"/>
    <property type="project" value="InterPro"/>
</dbReference>
<evidence type="ECO:0000313" key="9">
    <source>
        <dbReference type="EMBL" id="BAC91457.1"/>
    </source>
</evidence>
<dbReference type="KEGG" id="gvi:gll3516"/>
<dbReference type="STRING" id="251221.gene:10761029"/>
<reference evidence="9 10" key="2">
    <citation type="journal article" date="2003" name="DNA Res.">
        <title>Complete genome structure of Gloeobacter violaceus PCC 7421, a cyanobacterium that lacks thylakoids (supplement).</title>
        <authorList>
            <person name="Nakamura Y."/>
            <person name="Kaneko T."/>
            <person name="Sato S."/>
            <person name="Mimuro M."/>
            <person name="Miyashita H."/>
            <person name="Tsuchiya T."/>
            <person name="Sasamoto S."/>
            <person name="Watanabe A."/>
            <person name="Kawashima K."/>
            <person name="Kishida Y."/>
            <person name="Kiyokawa C."/>
            <person name="Kohara M."/>
            <person name="Matsumoto M."/>
            <person name="Matsuno A."/>
            <person name="Nakazaki N."/>
            <person name="Shimpo S."/>
            <person name="Takeuchi C."/>
            <person name="Yamada M."/>
            <person name="Tabata S."/>
        </authorList>
    </citation>
    <scope>NUCLEOTIDE SEQUENCE [LARGE SCALE GENOMIC DNA]</scope>
    <source>
        <strain evidence="10">ATCC 29082 / PCC 7421</strain>
    </source>
</reference>
<dbReference type="HOGENOM" id="CLU_054547_0_0_3"/>
<protein>
    <submittedName>
        <fullName evidence="9">Gll3516 protein</fullName>
    </submittedName>
</protein>
<keyword evidence="10" id="KW-1185">Reference proteome</keyword>
<keyword evidence="2" id="KW-0808">Transferase</keyword>
<dbReference type="eggNOG" id="COG2226">
    <property type="taxonomic scope" value="Bacteria"/>
</dbReference>
<dbReference type="PANTHER" id="PTHR12129">
    <property type="entry name" value="HEPARAN SULFATE 2-O-SULFOTRANSFERASE"/>
    <property type="match status" value="1"/>
</dbReference>
<dbReference type="AlphaFoldDB" id="Q7NFK9"/>
<dbReference type="RefSeq" id="WP_011143505.1">
    <property type="nucleotide sequence ID" value="NC_005125.1"/>
</dbReference>
<dbReference type="GO" id="GO:0016020">
    <property type="term" value="C:membrane"/>
    <property type="evidence" value="ECO:0007669"/>
    <property type="project" value="InterPro"/>
</dbReference>
<accession>Q7NFK9</accession>
<keyword evidence="4" id="KW-0735">Signal-anchor</keyword>
<organism evidence="9 10">
    <name type="scientific">Gloeobacter violaceus (strain ATCC 29082 / PCC 7421)</name>
    <dbReference type="NCBI Taxonomy" id="251221"/>
    <lineage>
        <taxon>Bacteria</taxon>
        <taxon>Bacillati</taxon>
        <taxon>Cyanobacteriota</taxon>
        <taxon>Cyanophyceae</taxon>
        <taxon>Gloeobacterales</taxon>
        <taxon>Gloeobacteraceae</taxon>
        <taxon>Gloeobacter</taxon>
    </lineage>
</organism>
<dbReference type="Pfam" id="PF06990">
    <property type="entry name" value="Gal-3-0_sulfotr"/>
    <property type="match status" value="1"/>
</dbReference>
<dbReference type="InterPro" id="IPR007734">
    <property type="entry name" value="Heparan_SO4_2-O-STrfase"/>
</dbReference>
<evidence type="ECO:0000256" key="7">
    <source>
        <dbReference type="ARBA" id="ARBA00023136"/>
    </source>
</evidence>
<keyword evidence="7" id="KW-0472">Membrane</keyword>
<evidence type="ECO:0000256" key="4">
    <source>
        <dbReference type="ARBA" id="ARBA00022968"/>
    </source>
</evidence>
<proteinExistence type="predicted"/>
<dbReference type="PANTHER" id="PTHR12129:SF15">
    <property type="entry name" value="URONYL 2-SULFOTRANSFERASE"/>
    <property type="match status" value="1"/>
</dbReference>
<name>Q7NFK9_GLOVI</name>
<keyword evidence="5" id="KW-1133">Transmembrane helix</keyword>
<dbReference type="InterPro" id="IPR009729">
    <property type="entry name" value="Gal-3-0_sulfotransfrase"/>
</dbReference>
<dbReference type="EMBL" id="BA000045">
    <property type="protein sequence ID" value="BAC91457.1"/>
    <property type="molecule type" value="Genomic_DNA"/>
</dbReference>
<keyword evidence="6" id="KW-0333">Golgi apparatus</keyword>
<dbReference type="PhylomeDB" id="Q7NFK9"/>
<keyword evidence="8" id="KW-0325">Glycoprotein</keyword>
<evidence type="ECO:0000256" key="1">
    <source>
        <dbReference type="ARBA" id="ARBA00004323"/>
    </source>
</evidence>
<dbReference type="GO" id="GO:0001733">
    <property type="term" value="F:galactosylceramide sulfotransferase activity"/>
    <property type="evidence" value="ECO:0007669"/>
    <property type="project" value="InterPro"/>
</dbReference>
<reference evidence="9 10" key="1">
    <citation type="journal article" date="2003" name="DNA Res.">
        <title>Complete genome structure of Gloeobacter violaceus PCC 7421, a cyanobacterium that lacks thylakoids.</title>
        <authorList>
            <person name="Nakamura Y."/>
            <person name="Kaneko T."/>
            <person name="Sato S."/>
            <person name="Mimuro M."/>
            <person name="Miyashita H."/>
            <person name="Tsuchiya T."/>
            <person name="Sasamoto S."/>
            <person name="Watanabe A."/>
            <person name="Kawashima K."/>
            <person name="Kishida Y."/>
            <person name="Kiyokawa C."/>
            <person name="Kohara M."/>
            <person name="Matsumoto M."/>
            <person name="Matsuno A."/>
            <person name="Nakazaki N."/>
            <person name="Shimpo S."/>
            <person name="Takeuchi C."/>
            <person name="Yamada M."/>
            <person name="Tabata S."/>
        </authorList>
    </citation>
    <scope>NUCLEOTIDE SEQUENCE [LARGE SCALE GENOMIC DNA]</scope>
    <source>
        <strain evidence="10">ATCC 29082 / PCC 7421</strain>
    </source>
</reference>
<dbReference type="OrthoDB" id="458615at2"/>
<dbReference type="EnsemblBacteria" id="BAC91457">
    <property type="protein sequence ID" value="BAC91457"/>
    <property type="gene ID" value="BAC91457"/>
</dbReference>
<gene>
    <name evidence="9" type="ordered locus">gll3516</name>
</gene>
<dbReference type="Proteomes" id="UP000000557">
    <property type="component" value="Chromosome"/>
</dbReference>